<name>A0A2N0U4P4_9FLAO</name>
<dbReference type="GO" id="GO:0016491">
    <property type="term" value="F:oxidoreductase activity"/>
    <property type="evidence" value="ECO:0007669"/>
    <property type="project" value="UniProtKB-KW"/>
</dbReference>
<dbReference type="FunFam" id="3.20.20.100:FF:000005">
    <property type="entry name" value="NADP(H)-dependent aldo-keto reductase"/>
    <property type="match status" value="1"/>
</dbReference>
<comment type="caution">
    <text evidence="6">The sequence shown here is derived from an EMBL/GenBank/DDBJ whole genome shotgun (WGS) entry which is preliminary data.</text>
</comment>
<dbReference type="NCBIfam" id="NF007912">
    <property type="entry name" value="PRK10625.1"/>
    <property type="match status" value="1"/>
</dbReference>
<dbReference type="RefSeq" id="WP_079711250.1">
    <property type="nucleotide sequence ID" value="NZ_FUZC01000001.1"/>
</dbReference>
<evidence type="ECO:0000313" key="7">
    <source>
        <dbReference type="Proteomes" id="UP000232673"/>
    </source>
</evidence>
<reference evidence="6 7" key="1">
    <citation type="submission" date="2015-10" db="EMBL/GenBank/DDBJ databases">
        <title>Draft genome sequence of Salegentibacter salinarum KCTC 12975.</title>
        <authorList>
            <person name="Lin W."/>
            <person name="Zheng Q."/>
        </authorList>
    </citation>
    <scope>NUCLEOTIDE SEQUENCE [LARGE SCALE GENOMIC DNA]</scope>
    <source>
        <strain evidence="6 7">KCTC 12975</strain>
    </source>
</reference>
<dbReference type="SUPFAM" id="SSF51430">
    <property type="entry name" value="NAD(P)-linked oxidoreductase"/>
    <property type="match status" value="1"/>
</dbReference>
<keyword evidence="2" id="KW-0560">Oxidoreductase</keyword>
<protein>
    <recommendedName>
        <fullName evidence="4">Protein tas</fullName>
    </recommendedName>
</protein>
<dbReference type="InterPro" id="IPR036812">
    <property type="entry name" value="NAD(P)_OxRdtase_dom_sf"/>
</dbReference>
<accession>A0A2N0U4P4</accession>
<proteinExistence type="inferred from homology"/>
<dbReference type="Gene3D" id="3.20.20.100">
    <property type="entry name" value="NADP-dependent oxidoreductase domain"/>
    <property type="match status" value="1"/>
</dbReference>
<organism evidence="6 7">
    <name type="scientific">Salegentibacter salinarum</name>
    <dbReference type="NCBI Taxonomy" id="447422"/>
    <lineage>
        <taxon>Bacteria</taxon>
        <taxon>Pseudomonadati</taxon>
        <taxon>Bacteroidota</taxon>
        <taxon>Flavobacteriia</taxon>
        <taxon>Flavobacteriales</taxon>
        <taxon>Flavobacteriaceae</taxon>
        <taxon>Salegentibacter</taxon>
    </lineage>
</organism>
<dbReference type="PANTHER" id="PTHR43364:SF4">
    <property type="entry name" value="NAD(P)-LINKED OXIDOREDUCTASE SUPERFAMILY PROTEIN"/>
    <property type="match status" value="1"/>
</dbReference>
<evidence type="ECO:0000256" key="2">
    <source>
        <dbReference type="ARBA" id="ARBA00023002"/>
    </source>
</evidence>
<dbReference type="InterPro" id="IPR023210">
    <property type="entry name" value="NADP_OxRdtase_dom"/>
</dbReference>
<dbReference type="CDD" id="cd19094">
    <property type="entry name" value="AKR_Tas-like"/>
    <property type="match status" value="1"/>
</dbReference>
<gene>
    <name evidence="6" type="ORF">APR41_02400</name>
</gene>
<evidence type="ECO:0000313" key="6">
    <source>
        <dbReference type="EMBL" id="PKD21848.1"/>
    </source>
</evidence>
<dbReference type="STRING" id="447422.SAMN05660903_00079"/>
<dbReference type="EMBL" id="LKTS01000001">
    <property type="protein sequence ID" value="PKD21848.1"/>
    <property type="molecule type" value="Genomic_DNA"/>
</dbReference>
<feature type="domain" description="NADP-dependent oxidoreductase" evidence="5">
    <location>
        <begin position="15"/>
        <end position="337"/>
    </location>
</feature>
<evidence type="ECO:0000256" key="3">
    <source>
        <dbReference type="ARBA" id="ARBA00038157"/>
    </source>
</evidence>
<dbReference type="Proteomes" id="UP000232673">
    <property type="component" value="Unassembled WGS sequence"/>
</dbReference>
<dbReference type="AlphaFoldDB" id="A0A2N0U4P4"/>
<evidence type="ECO:0000256" key="4">
    <source>
        <dbReference type="ARBA" id="ARBA00070119"/>
    </source>
</evidence>
<dbReference type="InterPro" id="IPR050523">
    <property type="entry name" value="AKR_Detox_Biosynth"/>
</dbReference>
<sequence>MKYTTLPNTDIKVSKICLGTMTWGEQNTEAEGHEQIEFALENGVNFLDTAEMYSIPGKAETQGSTEKIIGSWFKKSGKREDVVLTSKVVGPGNSMEHIRDNLGFSKAAITDALHKSLKRLQTDYIDLYQLHWPERYTNFFGKLGYEHDENDQWEDNFKEVLETLDGFVKEGKIREVGLSNETPYGLSRFLEESRKHNLPKMITVQNPYNLLNRKDEIGLTEILHRENVGLFPYSPLGMGTLSGKHLDGIQGNSRLGLFPQYKRYSNDQAVKATKAYAEIAKKHHLNFAQMSLAFINTRPFVTSNIIGATSIKQLKENIGSIDLELSQEVLEEINKIHETYPNPAP</sequence>
<dbReference type="Pfam" id="PF00248">
    <property type="entry name" value="Aldo_ket_red"/>
    <property type="match status" value="1"/>
</dbReference>
<evidence type="ECO:0000256" key="1">
    <source>
        <dbReference type="ARBA" id="ARBA00022857"/>
    </source>
</evidence>
<dbReference type="OrthoDB" id="9773828at2"/>
<comment type="similarity">
    <text evidence="3">Belongs to the aldo/keto reductase family. Aldo/keto reductase 2 subfamily.</text>
</comment>
<dbReference type="PANTHER" id="PTHR43364">
    <property type="entry name" value="NADH-SPECIFIC METHYLGLYOXAL REDUCTASE-RELATED"/>
    <property type="match status" value="1"/>
</dbReference>
<evidence type="ECO:0000259" key="5">
    <source>
        <dbReference type="Pfam" id="PF00248"/>
    </source>
</evidence>
<keyword evidence="1" id="KW-0521">NADP</keyword>
<keyword evidence="7" id="KW-1185">Reference proteome</keyword>